<feature type="region of interest" description="Disordered" evidence="1">
    <location>
        <begin position="176"/>
        <end position="198"/>
    </location>
</feature>
<dbReference type="VEuPathDB" id="MicrosporidiaDB:M153_2560002935"/>
<keyword evidence="3" id="KW-1185">Reference proteome</keyword>
<feature type="compositionally biased region" description="Basic and acidic residues" evidence="1">
    <location>
        <begin position="179"/>
        <end position="198"/>
    </location>
</feature>
<evidence type="ECO:0000256" key="1">
    <source>
        <dbReference type="SAM" id="MobiDB-lite"/>
    </source>
</evidence>
<evidence type="ECO:0008006" key="4">
    <source>
        <dbReference type="Google" id="ProtNLM"/>
    </source>
</evidence>
<sequence>MNSGDYLHQWLKGIEASEFNSTSELKATIIELFGEEENQEILRKCMEIIHRGFRLNNLLEDVCFLFGNKNRVTLSREEMVDLGTRSLLSSYSEPIKNTQDWQELIKVIVRLERNSERDKEIQSRLQGQKFDRDSTQKVVRNQKVTTLSSKEVPKNEKKPLECWICKGAHYSNKCPNKTPKRDSEKFVKSSGDNKNRSNDSKSLELKNFIMEKVIIERPHILGECNGQKIWCLIYSDAADNFMSGATAIRLSLEMFDYDGFCNTAAGRSKVTLYTMVNLKSKD</sequence>
<organism evidence="2 3">
    <name type="scientific">Pseudoloma neurophilia</name>
    <dbReference type="NCBI Taxonomy" id="146866"/>
    <lineage>
        <taxon>Eukaryota</taxon>
        <taxon>Fungi</taxon>
        <taxon>Fungi incertae sedis</taxon>
        <taxon>Microsporidia</taxon>
        <taxon>Pseudoloma</taxon>
    </lineage>
</organism>
<accession>A0A0R0M4D9</accession>
<dbReference type="Proteomes" id="UP000051530">
    <property type="component" value="Unassembled WGS sequence"/>
</dbReference>
<reference evidence="2 3" key="1">
    <citation type="submission" date="2015-07" db="EMBL/GenBank/DDBJ databases">
        <title>The genome of Pseudoloma neurophilia, a relevant intracellular parasite of the zebrafish.</title>
        <authorList>
            <person name="Ndikumana S."/>
            <person name="Pelin A."/>
            <person name="Sanders J."/>
            <person name="Corradi N."/>
        </authorList>
    </citation>
    <scope>NUCLEOTIDE SEQUENCE [LARGE SCALE GENOMIC DNA]</scope>
    <source>
        <strain evidence="2 3">MK1</strain>
    </source>
</reference>
<comment type="caution">
    <text evidence="2">The sequence shown here is derived from an EMBL/GenBank/DDBJ whole genome shotgun (WGS) entry which is preliminary data.</text>
</comment>
<evidence type="ECO:0000313" key="3">
    <source>
        <dbReference type="Proteomes" id="UP000051530"/>
    </source>
</evidence>
<proteinExistence type="predicted"/>
<evidence type="ECO:0000313" key="2">
    <source>
        <dbReference type="EMBL" id="KRH94446.1"/>
    </source>
</evidence>
<protein>
    <recommendedName>
        <fullName evidence="4">Eukaryotic translation initiation factor 3 subunit G N-terminal domain-containing protein</fullName>
    </recommendedName>
</protein>
<dbReference type="OrthoDB" id="639027at2759"/>
<dbReference type="AlphaFoldDB" id="A0A0R0M4D9"/>
<name>A0A0R0M4D9_9MICR</name>
<gene>
    <name evidence="2" type="ORF">M153_2560002935</name>
</gene>
<dbReference type="EMBL" id="LGUB01000073">
    <property type="protein sequence ID" value="KRH94446.1"/>
    <property type="molecule type" value="Genomic_DNA"/>
</dbReference>